<protein>
    <recommendedName>
        <fullName evidence="3">DUF1064 domain-containing protein</fullName>
    </recommendedName>
</protein>
<organism evidence="1 2">
    <name type="scientific">Fusobacterium varium ATCC 27725</name>
    <dbReference type="NCBI Taxonomy" id="469618"/>
    <lineage>
        <taxon>Bacteria</taxon>
        <taxon>Fusobacteriati</taxon>
        <taxon>Fusobacteriota</taxon>
        <taxon>Fusobacteriia</taxon>
        <taxon>Fusobacteriales</taxon>
        <taxon>Fusobacteriaceae</taxon>
        <taxon>Fusobacterium</taxon>
    </lineage>
</organism>
<keyword evidence="2" id="KW-1185">Reference proteome</keyword>
<proteinExistence type="predicted"/>
<dbReference type="RefSeq" id="WP_107123307.1">
    <property type="nucleotide sequence ID" value="NZ_CP028104.1"/>
</dbReference>
<evidence type="ECO:0008006" key="3">
    <source>
        <dbReference type="Google" id="ProtNLM"/>
    </source>
</evidence>
<name>A0ABN5JMU4_FUSVA</name>
<reference evidence="2" key="1">
    <citation type="journal article" date="2018" name="MSphere">
        <title>Fusobacterium Genomics Using MinION and Illumina Sequencing Enables Genome Completion and Correction.</title>
        <authorList>
            <person name="Todd S.M."/>
            <person name="Settlage R.E."/>
            <person name="Lahmers K.K."/>
            <person name="Slade D.J."/>
        </authorList>
    </citation>
    <scope>NUCLEOTIDE SEQUENCE [LARGE SCALE GENOMIC DNA]</scope>
    <source>
        <strain evidence="2">ATCC 27725</strain>
    </source>
</reference>
<evidence type="ECO:0000313" key="1">
    <source>
        <dbReference type="EMBL" id="AVQ32630.1"/>
    </source>
</evidence>
<dbReference type="EMBL" id="CP028104">
    <property type="protein sequence ID" value="AVQ32630.1"/>
    <property type="molecule type" value="Genomic_DNA"/>
</dbReference>
<geneLocation type="plasmid" evidence="2">
    <name>pfvar_27725</name>
</geneLocation>
<dbReference type="GeneID" id="77469392"/>
<dbReference type="Proteomes" id="UP000241238">
    <property type="component" value="Plasmid pFvar_27725"/>
</dbReference>
<keyword evidence="1" id="KW-0614">Plasmid</keyword>
<accession>A0ABN5JMU4</accession>
<gene>
    <name evidence="1" type="ORF">C4N18_15395</name>
</gene>
<sequence length="182" mass="21453">MARTKLNTNGGESKAEKIYLEFMKANCKEPFEWQYKFILQKPFNYTRFNGENKKHMAITFTPDLVFHQDKFCIDFKGGVIDNTYKIKCKLLTNLFQYDIIEIVEAPKWFSQSTSVRYMTFKLKEELAKIKKELYPVVMIGKKKVVTKYTPDVIENVLSKVKLKYNKKYLFAYSVKADGTMDI</sequence>
<evidence type="ECO:0000313" key="2">
    <source>
        <dbReference type="Proteomes" id="UP000241238"/>
    </source>
</evidence>